<evidence type="ECO:0000313" key="2">
    <source>
        <dbReference type="EMBL" id="KAK9010460.1"/>
    </source>
</evidence>
<accession>A0ABR2RCA0</accession>
<dbReference type="Pfam" id="PF13456">
    <property type="entry name" value="RVT_3"/>
    <property type="match status" value="1"/>
</dbReference>
<dbReference type="InterPro" id="IPR044730">
    <property type="entry name" value="RNase_H-like_dom_plant"/>
</dbReference>
<dbReference type="CDD" id="cd06222">
    <property type="entry name" value="RNase_H_like"/>
    <property type="match status" value="1"/>
</dbReference>
<gene>
    <name evidence="2" type="ORF">V6N11_036968</name>
</gene>
<dbReference type="InterPro" id="IPR012337">
    <property type="entry name" value="RNaseH-like_sf"/>
</dbReference>
<comment type="caution">
    <text evidence="2">The sequence shown here is derived from an EMBL/GenBank/DDBJ whole genome shotgun (WGS) entry which is preliminary data.</text>
</comment>
<evidence type="ECO:0000313" key="3">
    <source>
        <dbReference type="Proteomes" id="UP001396334"/>
    </source>
</evidence>
<reference evidence="2 3" key="1">
    <citation type="journal article" date="2024" name="G3 (Bethesda)">
        <title>Genome assembly of Hibiscus sabdariffa L. provides insights into metabolisms of medicinal natural products.</title>
        <authorList>
            <person name="Kim T."/>
        </authorList>
    </citation>
    <scope>NUCLEOTIDE SEQUENCE [LARGE SCALE GENOMIC DNA]</scope>
    <source>
        <strain evidence="2">TK-2024</strain>
        <tissue evidence="2">Old leaves</tissue>
    </source>
</reference>
<sequence>MTNATKHCRNFAPSPTCSLCCSLPETVLHTLSDCAEVRQLWSQSDCRQAIDLIYSAEAPSSVLSLVRAITRLRRMDWEVTIIWVPRDANRAADTMAKLADPSDYSLRVFHGAPLEVATFIELAKLRL</sequence>
<dbReference type="EMBL" id="JBBPBN010000024">
    <property type="protein sequence ID" value="KAK9010460.1"/>
    <property type="molecule type" value="Genomic_DNA"/>
</dbReference>
<keyword evidence="3" id="KW-1185">Reference proteome</keyword>
<proteinExistence type="predicted"/>
<name>A0ABR2RCA0_9ROSI</name>
<dbReference type="SUPFAM" id="SSF53098">
    <property type="entry name" value="Ribonuclease H-like"/>
    <property type="match status" value="1"/>
</dbReference>
<dbReference type="InterPro" id="IPR002156">
    <property type="entry name" value="RNaseH_domain"/>
</dbReference>
<organism evidence="2 3">
    <name type="scientific">Hibiscus sabdariffa</name>
    <name type="common">roselle</name>
    <dbReference type="NCBI Taxonomy" id="183260"/>
    <lineage>
        <taxon>Eukaryota</taxon>
        <taxon>Viridiplantae</taxon>
        <taxon>Streptophyta</taxon>
        <taxon>Embryophyta</taxon>
        <taxon>Tracheophyta</taxon>
        <taxon>Spermatophyta</taxon>
        <taxon>Magnoliopsida</taxon>
        <taxon>eudicotyledons</taxon>
        <taxon>Gunneridae</taxon>
        <taxon>Pentapetalae</taxon>
        <taxon>rosids</taxon>
        <taxon>malvids</taxon>
        <taxon>Malvales</taxon>
        <taxon>Malvaceae</taxon>
        <taxon>Malvoideae</taxon>
        <taxon>Hibiscus</taxon>
    </lineage>
</organism>
<protein>
    <recommendedName>
        <fullName evidence="1">RNase H type-1 domain-containing protein</fullName>
    </recommendedName>
</protein>
<evidence type="ECO:0000259" key="1">
    <source>
        <dbReference type="Pfam" id="PF13456"/>
    </source>
</evidence>
<dbReference type="Proteomes" id="UP001396334">
    <property type="component" value="Unassembled WGS sequence"/>
</dbReference>
<feature type="domain" description="RNase H type-1" evidence="1">
    <location>
        <begin position="36"/>
        <end position="99"/>
    </location>
</feature>